<dbReference type="SUPFAM" id="SSF53955">
    <property type="entry name" value="Lysozyme-like"/>
    <property type="match status" value="1"/>
</dbReference>
<sequence>MVKKTIFFVYLLFFIGILIFPFAKGRAVFDCLTLNNSSSQTDKDFCRDELSQIEAQLADLLNKQKEQQKQTGTLKGDIDYLTSQINALKTKVKARALKIAQLNVDIKDKVVKIKTLSSKIDREHESLAQLLRNTNDFDKKDFIYLIFSDEDLSAFYNDLESYASIKQAIKTSVDQIKGIKTETEIQKTDLEKKQDAETDAKAELESAQKKVTQSETEKKQLLAISKDKEIAYLKLAAEKKARADRIRSALFPLAGISQKIEFGTALTYANEVKSKLGVDPAFLLAVLTQESNLGANVGQCYLTNTDTGAGVGKNTGTIFTNVMKPSRDVAPFLEITNALGYNAFQTAVSCPIAGVAGYGGAMGPAQFIPSTWKLFESRLKNILGHLADPWSPRDAFMASGMYLSDLGAVGVSTSAQNKAACRYYGSGGSTCSYSKSVINLKSAIQNNIDLLSS</sequence>
<dbReference type="Gene3D" id="1.10.530.10">
    <property type="match status" value="1"/>
</dbReference>
<dbReference type="Pfam" id="PF13406">
    <property type="entry name" value="SLT_2"/>
    <property type="match status" value="1"/>
</dbReference>
<reference evidence="3 4" key="1">
    <citation type="journal article" date="2016" name="Nat. Commun.">
        <title>Thousands of microbial genomes shed light on interconnected biogeochemical processes in an aquifer system.</title>
        <authorList>
            <person name="Anantharaman K."/>
            <person name="Brown C.T."/>
            <person name="Hug L.A."/>
            <person name="Sharon I."/>
            <person name="Castelle C.J."/>
            <person name="Probst A.J."/>
            <person name="Thomas B.C."/>
            <person name="Singh A."/>
            <person name="Wilkins M.J."/>
            <person name="Karaoz U."/>
            <person name="Brodie E.L."/>
            <person name="Williams K.H."/>
            <person name="Hubbard S.S."/>
            <person name="Banfield J.F."/>
        </authorList>
    </citation>
    <scope>NUCLEOTIDE SEQUENCE [LARGE SCALE GENOMIC DNA]</scope>
</reference>
<evidence type="ECO:0000313" key="3">
    <source>
        <dbReference type="EMBL" id="OGI71614.1"/>
    </source>
</evidence>
<dbReference type="Proteomes" id="UP000177112">
    <property type="component" value="Unassembled WGS sequence"/>
</dbReference>
<feature type="domain" description="Transglycosylase SLT" evidence="2">
    <location>
        <begin position="268"/>
        <end position="406"/>
    </location>
</feature>
<keyword evidence="1" id="KW-0175">Coiled coil</keyword>
<feature type="coiled-coil region" evidence="1">
    <location>
        <begin position="43"/>
        <end position="70"/>
    </location>
</feature>
<dbReference type="AlphaFoldDB" id="A0A1F6VPS5"/>
<dbReference type="Gene3D" id="6.10.250.3150">
    <property type="match status" value="1"/>
</dbReference>
<evidence type="ECO:0000259" key="2">
    <source>
        <dbReference type="Pfam" id="PF13406"/>
    </source>
</evidence>
<gene>
    <name evidence="3" type="ORF">A3B84_01240</name>
</gene>
<dbReference type="InterPro" id="IPR031304">
    <property type="entry name" value="SLT_2"/>
</dbReference>
<accession>A0A1F6VPS5</accession>
<dbReference type="STRING" id="1801748.A3B84_01240"/>
<evidence type="ECO:0000313" key="4">
    <source>
        <dbReference type="Proteomes" id="UP000177112"/>
    </source>
</evidence>
<evidence type="ECO:0000256" key="1">
    <source>
        <dbReference type="SAM" id="Coils"/>
    </source>
</evidence>
<protein>
    <recommendedName>
        <fullName evidence="2">Transglycosylase SLT domain-containing protein</fullName>
    </recommendedName>
</protein>
<dbReference type="InterPro" id="IPR023346">
    <property type="entry name" value="Lysozyme-like_dom_sf"/>
</dbReference>
<feature type="coiled-coil region" evidence="1">
    <location>
        <begin position="187"/>
        <end position="224"/>
    </location>
</feature>
<organism evidence="3 4">
    <name type="scientific">Candidatus Nomurabacteria bacterium RIFCSPHIGHO2_02_FULL_35_13</name>
    <dbReference type="NCBI Taxonomy" id="1801748"/>
    <lineage>
        <taxon>Bacteria</taxon>
        <taxon>Candidatus Nomuraibacteriota</taxon>
    </lineage>
</organism>
<dbReference type="EMBL" id="MFTY01000005">
    <property type="protein sequence ID" value="OGI71614.1"/>
    <property type="molecule type" value="Genomic_DNA"/>
</dbReference>
<name>A0A1F6VPS5_9BACT</name>
<comment type="caution">
    <text evidence="3">The sequence shown here is derived from an EMBL/GenBank/DDBJ whole genome shotgun (WGS) entry which is preliminary data.</text>
</comment>
<proteinExistence type="predicted"/>